<evidence type="ECO:0000313" key="2">
    <source>
        <dbReference type="Proteomes" id="UP000789920"/>
    </source>
</evidence>
<reference evidence="1" key="1">
    <citation type="submission" date="2021-06" db="EMBL/GenBank/DDBJ databases">
        <authorList>
            <person name="Kallberg Y."/>
            <person name="Tangrot J."/>
            <person name="Rosling A."/>
        </authorList>
    </citation>
    <scope>NUCLEOTIDE SEQUENCE</scope>
    <source>
        <strain evidence="1">MA461A</strain>
    </source>
</reference>
<comment type="caution">
    <text evidence="1">The sequence shown here is derived from an EMBL/GenBank/DDBJ whole genome shotgun (WGS) entry which is preliminary data.</text>
</comment>
<evidence type="ECO:0000313" key="1">
    <source>
        <dbReference type="EMBL" id="CAG8848760.1"/>
    </source>
</evidence>
<organism evidence="1 2">
    <name type="scientific">Racocetra persica</name>
    <dbReference type="NCBI Taxonomy" id="160502"/>
    <lineage>
        <taxon>Eukaryota</taxon>
        <taxon>Fungi</taxon>
        <taxon>Fungi incertae sedis</taxon>
        <taxon>Mucoromycota</taxon>
        <taxon>Glomeromycotina</taxon>
        <taxon>Glomeromycetes</taxon>
        <taxon>Diversisporales</taxon>
        <taxon>Gigasporaceae</taxon>
        <taxon>Racocetra</taxon>
    </lineage>
</organism>
<keyword evidence="2" id="KW-1185">Reference proteome</keyword>
<sequence length="57" mass="6439">IDLNAKPEIDIVPAEDAKKEDDLFNELDRDEPPVKPSTDDDDDSTDPTKPSYNHDEL</sequence>
<dbReference type="EMBL" id="CAJVQC010162194">
    <property type="protein sequence ID" value="CAG8848760.1"/>
    <property type="molecule type" value="Genomic_DNA"/>
</dbReference>
<name>A0ACA9SXX5_9GLOM</name>
<accession>A0ACA9SXX5</accession>
<feature type="non-terminal residue" evidence="1">
    <location>
        <position position="1"/>
    </location>
</feature>
<protein>
    <submittedName>
        <fullName evidence="1">31362_t:CDS:1</fullName>
    </submittedName>
</protein>
<dbReference type="Proteomes" id="UP000789920">
    <property type="component" value="Unassembled WGS sequence"/>
</dbReference>
<gene>
    <name evidence="1" type="ORF">RPERSI_LOCUS35279</name>
</gene>
<proteinExistence type="predicted"/>